<evidence type="ECO:0000313" key="12">
    <source>
        <dbReference type="Proteomes" id="UP001172457"/>
    </source>
</evidence>
<dbReference type="EMBL" id="JARYMX010000007">
    <property type="protein sequence ID" value="KAJ9541171.1"/>
    <property type="molecule type" value="Genomic_DNA"/>
</dbReference>
<feature type="domain" description="BED-type" evidence="10">
    <location>
        <begin position="68"/>
        <end position="121"/>
    </location>
</feature>
<dbReference type="AlphaFoldDB" id="A0AA38SSL1"/>
<gene>
    <name evidence="11" type="ORF">OSB04_027677</name>
</gene>
<name>A0AA38SSL1_9ASTR</name>
<keyword evidence="7" id="KW-0539">Nucleus</keyword>
<dbReference type="PROSITE" id="PS50808">
    <property type="entry name" value="ZF_BED"/>
    <property type="match status" value="1"/>
</dbReference>
<dbReference type="Pfam" id="PF02892">
    <property type="entry name" value="zf-BED"/>
    <property type="match status" value="1"/>
</dbReference>
<dbReference type="GO" id="GO:0008270">
    <property type="term" value="F:zinc ion binding"/>
    <property type="evidence" value="ECO:0007669"/>
    <property type="project" value="UniProtKB-KW"/>
</dbReference>
<dbReference type="InterPro" id="IPR052035">
    <property type="entry name" value="ZnF_BED_domain_contain"/>
</dbReference>
<dbReference type="InterPro" id="IPR012337">
    <property type="entry name" value="RNaseH-like_sf"/>
</dbReference>
<dbReference type="InterPro" id="IPR003656">
    <property type="entry name" value="Znf_BED"/>
</dbReference>
<evidence type="ECO:0000256" key="7">
    <source>
        <dbReference type="ARBA" id="ARBA00023242"/>
    </source>
</evidence>
<dbReference type="SMART" id="SM00614">
    <property type="entry name" value="ZnF_BED"/>
    <property type="match status" value="1"/>
</dbReference>
<feature type="region of interest" description="Disordered" evidence="9">
    <location>
        <begin position="1"/>
        <end position="40"/>
    </location>
</feature>
<evidence type="ECO:0000256" key="6">
    <source>
        <dbReference type="ARBA" id="ARBA00023163"/>
    </source>
</evidence>
<evidence type="ECO:0000256" key="8">
    <source>
        <dbReference type="PROSITE-ProRule" id="PRU00027"/>
    </source>
</evidence>
<evidence type="ECO:0000256" key="2">
    <source>
        <dbReference type="ARBA" id="ARBA00022723"/>
    </source>
</evidence>
<keyword evidence="3 8" id="KW-0863">Zinc-finger</keyword>
<evidence type="ECO:0000256" key="9">
    <source>
        <dbReference type="SAM" id="MobiDB-lite"/>
    </source>
</evidence>
<dbReference type="GO" id="GO:0005634">
    <property type="term" value="C:nucleus"/>
    <property type="evidence" value="ECO:0007669"/>
    <property type="project" value="UniProtKB-SubCell"/>
</dbReference>
<dbReference type="Proteomes" id="UP001172457">
    <property type="component" value="Chromosome 7"/>
</dbReference>
<evidence type="ECO:0000313" key="11">
    <source>
        <dbReference type="EMBL" id="KAJ9541171.1"/>
    </source>
</evidence>
<protein>
    <recommendedName>
        <fullName evidence="10">BED-type domain-containing protein</fullName>
    </recommendedName>
</protein>
<dbReference type="PANTHER" id="PTHR46481:SF10">
    <property type="entry name" value="ZINC FINGER BED DOMAIN-CONTAINING PROTEIN 39"/>
    <property type="match status" value="1"/>
</dbReference>
<reference evidence="11" key="1">
    <citation type="submission" date="2023-03" db="EMBL/GenBank/DDBJ databases">
        <title>Chromosome-scale reference genome and RAD-based genetic map of yellow starthistle (Centaurea solstitialis) reveal putative structural variation and QTLs associated with invader traits.</title>
        <authorList>
            <person name="Reatini B."/>
            <person name="Cang F.A."/>
            <person name="Jiang Q."/>
            <person name="Mckibben M.T.W."/>
            <person name="Barker M.S."/>
            <person name="Rieseberg L.H."/>
            <person name="Dlugosch K.M."/>
        </authorList>
    </citation>
    <scope>NUCLEOTIDE SEQUENCE</scope>
    <source>
        <strain evidence="11">CAN-66</strain>
        <tissue evidence="11">Leaf</tissue>
    </source>
</reference>
<dbReference type="SUPFAM" id="SSF53098">
    <property type="entry name" value="Ribonuclease H-like"/>
    <property type="match status" value="1"/>
</dbReference>
<comment type="caution">
    <text evidence="11">The sequence shown here is derived from an EMBL/GenBank/DDBJ whole genome shotgun (WGS) entry which is preliminary data.</text>
</comment>
<keyword evidence="6" id="KW-0804">Transcription</keyword>
<keyword evidence="12" id="KW-1185">Reference proteome</keyword>
<evidence type="ECO:0000256" key="4">
    <source>
        <dbReference type="ARBA" id="ARBA00022833"/>
    </source>
</evidence>
<organism evidence="11 12">
    <name type="scientific">Centaurea solstitialis</name>
    <name type="common">yellow star-thistle</name>
    <dbReference type="NCBI Taxonomy" id="347529"/>
    <lineage>
        <taxon>Eukaryota</taxon>
        <taxon>Viridiplantae</taxon>
        <taxon>Streptophyta</taxon>
        <taxon>Embryophyta</taxon>
        <taxon>Tracheophyta</taxon>
        <taxon>Spermatophyta</taxon>
        <taxon>Magnoliopsida</taxon>
        <taxon>eudicotyledons</taxon>
        <taxon>Gunneridae</taxon>
        <taxon>Pentapetalae</taxon>
        <taxon>asterids</taxon>
        <taxon>campanulids</taxon>
        <taxon>Asterales</taxon>
        <taxon>Asteraceae</taxon>
        <taxon>Carduoideae</taxon>
        <taxon>Cardueae</taxon>
        <taxon>Centaureinae</taxon>
        <taxon>Centaurea</taxon>
    </lineage>
</organism>
<dbReference type="PANTHER" id="PTHR46481">
    <property type="entry name" value="ZINC FINGER BED DOMAIN-CONTAINING PROTEIN 4"/>
    <property type="match status" value="1"/>
</dbReference>
<proteinExistence type="predicted"/>
<evidence type="ECO:0000256" key="5">
    <source>
        <dbReference type="ARBA" id="ARBA00023015"/>
    </source>
</evidence>
<feature type="compositionally biased region" description="Basic and acidic residues" evidence="9">
    <location>
        <begin position="7"/>
        <end position="24"/>
    </location>
</feature>
<evidence type="ECO:0000259" key="10">
    <source>
        <dbReference type="PROSITE" id="PS50808"/>
    </source>
</evidence>
<accession>A0AA38SSL1</accession>
<evidence type="ECO:0000256" key="3">
    <source>
        <dbReference type="ARBA" id="ARBA00022771"/>
    </source>
</evidence>
<comment type="subcellular location">
    <subcellularLocation>
        <location evidence="1">Nucleus</location>
    </subcellularLocation>
</comment>
<dbReference type="GO" id="GO:0003677">
    <property type="term" value="F:DNA binding"/>
    <property type="evidence" value="ECO:0007669"/>
    <property type="project" value="InterPro"/>
</dbReference>
<keyword evidence="5" id="KW-0805">Transcription regulation</keyword>
<keyword evidence="4" id="KW-0862">Zinc</keyword>
<sequence length="533" mass="60623">MVVVVRDGQKVPDRTGRLTGDRTKPGPVRTGPESNRSENQSIASVTFQNGRQQHDPNDQIAEIITDHGRKAEVWKHFNIAILVTGKRKAQCKGCGNLLTSEGNSTLKRHIENSCAALKAQTGPNQPILDNTGQVWMYSADLCRQMTTSCVIQSAMPFGMFTNPHLTKLIQKALQPRYNPVSRQTLRRDGMQAWEKAKNETRELFSNLPNNVSLTCDVWSAPNGLPESYLCITAHWVDPISWLLCKRIITFSFDNASNNNRCVDKLKLALNPILDGQIFHTRCCAHIINLAVQDGLETCKRVLNKFRLMLRRIFNKGKKMQQAYRKYCKDVGFRALGPAHDMPVRWNSTYYMLDNLVKQKQYIHAFYNIHYEKNTIGSQDWAIIEGLHDILNDFKNATTLLSGIYYPKSPLLLNQLYILSSKIVAYEDHHDWGTLMASMKAKLLKYFLEIPFGFLCAAALNPYLNVIGVEVLITNICQAFGLDTSTEHIRLFNVNFQRLFDHYKNIYGVEANIKPLKCFRRVLVLVATAKIGPI</sequence>
<keyword evidence="2" id="KW-0479">Metal-binding</keyword>
<evidence type="ECO:0000256" key="1">
    <source>
        <dbReference type="ARBA" id="ARBA00004123"/>
    </source>
</evidence>